<dbReference type="EMBL" id="JARQWQ010000057">
    <property type="protein sequence ID" value="KAK2556258.1"/>
    <property type="molecule type" value="Genomic_DNA"/>
</dbReference>
<dbReference type="InterPro" id="IPR027417">
    <property type="entry name" value="P-loop_NTPase"/>
</dbReference>
<dbReference type="AlphaFoldDB" id="A0AAD9Q7V6"/>
<proteinExistence type="predicted"/>
<organism evidence="2 3">
    <name type="scientific">Acropora cervicornis</name>
    <name type="common">Staghorn coral</name>
    <dbReference type="NCBI Taxonomy" id="6130"/>
    <lineage>
        <taxon>Eukaryota</taxon>
        <taxon>Metazoa</taxon>
        <taxon>Cnidaria</taxon>
        <taxon>Anthozoa</taxon>
        <taxon>Hexacorallia</taxon>
        <taxon>Scleractinia</taxon>
        <taxon>Astrocoeniina</taxon>
        <taxon>Acroporidae</taxon>
        <taxon>Acropora</taxon>
    </lineage>
</organism>
<comment type="caution">
    <text evidence="2">The sequence shown here is derived from an EMBL/GenBank/DDBJ whole genome shotgun (WGS) entry which is preliminary data.</text>
</comment>
<dbReference type="SUPFAM" id="SSF52540">
    <property type="entry name" value="P-loop containing nucleoside triphosphate hydrolases"/>
    <property type="match status" value="1"/>
</dbReference>
<dbReference type="Gene3D" id="3.40.50.300">
    <property type="entry name" value="P-loop containing nucleotide triphosphate hydrolases"/>
    <property type="match status" value="1"/>
</dbReference>
<feature type="region of interest" description="Disordered" evidence="1">
    <location>
        <begin position="1"/>
        <end position="53"/>
    </location>
</feature>
<accession>A0AAD9Q7V6</accession>
<gene>
    <name evidence="2" type="ORF">P5673_021880</name>
</gene>
<reference evidence="2" key="2">
    <citation type="journal article" date="2023" name="Science">
        <title>Genomic signatures of disease resistance in endangered staghorn corals.</title>
        <authorList>
            <person name="Vollmer S.V."/>
            <person name="Selwyn J.D."/>
            <person name="Despard B.A."/>
            <person name="Roesel C.L."/>
        </authorList>
    </citation>
    <scope>NUCLEOTIDE SEQUENCE</scope>
    <source>
        <strain evidence="2">K2</strain>
    </source>
</reference>
<protein>
    <submittedName>
        <fullName evidence="2">Uncharacterized protein</fullName>
    </submittedName>
</protein>
<evidence type="ECO:0000256" key="1">
    <source>
        <dbReference type="SAM" id="MobiDB-lite"/>
    </source>
</evidence>
<feature type="non-terminal residue" evidence="2">
    <location>
        <position position="1"/>
    </location>
</feature>
<keyword evidence="3" id="KW-1185">Reference proteome</keyword>
<evidence type="ECO:0000313" key="3">
    <source>
        <dbReference type="Proteomes" id="UP001249851"/>
    </source>
</evidence>
<sequence>MNAHMAIKTSRKRRIRPEMNIGLESDNEDSLLKEDPGLSGLSGDDEIGEKSKKEKKRKRLSAFEFSKIIVSKGLKSHTDVLALAHMQKNKGKTDMAESIVNWGSKVVNEVLRTAWEMEEAKAAQERAAKSRMEILQEARGEPFTSCISNGAILEHNGISCKSFARAVKELLCKGRGKYRNIMLTGPTNCGKTFLLNPLNSIFQTFTNPATTSFAWIGAEEAE</sequence>
<name>A0AAD9Q7V6_ACRCE</name>
<evidence type="ECO:0000313" key="2">
    <source>
        <dbReference type="EMBL" id="KAK2556258.1"/>
    </source>
</evidence>
<reference evidence="2" key="1">
    <citation type="journal article" date="2023" name="G3 (Bethesda)">
        <title>Whole genome assembly and annotation of the endangered Caribbean coral Acropora cervicornis.</title>
        <authorList>
            <person name="Selwyn J.D."/>
            <person name="Vollmer S.V."/>
        </authorList>
    </citation>
    <scope>NUCLEOTIDE SEQUENCE</scope>
    <source>
        <strain evidence="2">K2</strain>
    </source>
</reference>
<dbReference type="Proteomes" id="UP001249851">
    <property type="component" value="Unassembled WGS sequence"/>
</dbReference>